<sequence>MVKHAYGEATYATAAEVSRNFGRWQDQALAGPVVVTHHGRPRVVVISAHQYEAMTEEAAGGMAEDPPETARLQEALAALQAFQTVTGGGAIRLTRRGVIATIDEPVAELLGLSGEEAVGALLTDLIDTGERRRVTAALEACFEEGVAAQLDLKRLGRTGEAAPVTLGLAPVRRDSLIDGVAVAVTRTTPGGGVEVW</sequence>
<reference evidence="4 5" key="1">
    <citation type="submission" date="2023-07" db="EMBL/GenBank/DDBJ databases">
        <title>Genomic Encyclopedia of Type Strains, Phase IV (KMG-IV): sequencing the most valuable type-strain genomes for metagenomic binning, comparative biology and taxonomic classification.</title>
        <authorList>
            <person name="Goeker M."/>
        </authorList>
    </citation>
    <scope>NUCLEOTIDE SEQUENCE [LARGE SCALE GENOMIC DNA]</scope>
    <source>
        <strain evidence="4 5">DSM 18695</strain>
    </source>
</reference>
<dbReference type="InterPro" id="IPR036165">
    <property type="entry name" value="YefM-like_sf"/>
</dbReference>
<protein>
    <recommendedName>
        <fullName evidence="2">Antitoxin</fullName>
    </recommendedName>
</protein>
<organism evidence="4 5">
    <name type="scientific">Caulobacter ginsengisoli</name>
    <dbReference type="NCBI Taxonomy" id="400775"/>
    <lineage>
        <taxon>Bacteria</taxon>
        <taxon>Pseudomonadati</taxon>
        <taxon>Pseudomonadota</taxon>
        <taxon>Alphaproteobacteria</taxon>
        <taxon>Caulobacterales</taxon>
        <taxon>Caulobacteraceae</taxon>
        <taxon>Caulobacter</taxon>
    </lineage>
</organism>
<dbReference type="Pfam" id="PF02604">
    <property type="entry name" value="PhdYeFM_antitox"/>
    <property type="match status" value="1"/>
</dbReference>
<evidence type="ECO:0000259" key="3">
    <source>
        <dbReference type="PROSITE" id="PS50112"/>
    </source>
</evidence>
<evidence type="ECO:0000256" key="1">
    <source>
        <dbReference type="ARBA" id="ARBA00009981"/>
    </source>
</evidence>
<dbReference type="InterPro" id="IPR006442">
    <property type="entry name" value="Antitoxin_Phd/YefM"/>
</dbReference>
<dbReference type="CDD" id="cd00130">
    <property type="entry name" value="PAS"/>
    <property type="match status" value="1"/>
</dbReference>
<comment type="function">
    <text evidence="2">Antitoxin component of a type II toxin-antitoxin (TA) system.</text>
</comment>
<dbReference type="Gene3D" id="3.40.1620.10">
    <property type="entry name" value="YefM-like domain"/>
    <property type="match status" value="1"/>
</dbReference>
<dbReference type="RefSeq" id="WP_307348245.1">
    <property type="nucleotide sequence ID" value="NZ_JAUSVS010000002.1"/>
</dbReference>
<name>A0ABU0IPN6_9CAUL</name>
<proteinExistence type="inferred from homology"/>
<dbReference type="SUPFAM" id="SSF143120">
    <property type="entry name" value="YefM-like"/>
    <property type="match status" value="1"/>
</dbReference>
<dbReference type="InterPro" id="IPR035965">
    <property type="entry name" value="PAS-like_dom_sf"/>
</dbReference>
<dbReference type="NCBIfam" id="TIGR01552">
    <property type="entry name" value="phd_fam"/>
    <property type="match status" value="1"/>
</dbReference>
<evidence type="ECO:0000256" key="2">
    <source>
        <dbReference type="RuleBase" id="RU362080"/>
    </source>
</evidence>
<dbReference type="SMART" id="SM00091">
    <property type="entry name" value="PAS"/>
    <property type="match status" value="1"/>
</dbReference>
<evidence type="ECO:0000313" key="5">
    <source>
        <dbReference type="Proteomes" id="UP001228905"/>
    </source>
</evidence>
<gene>
    <name evidence="4" type="ORF">QO010_001726</name>
</gene>
<feature type="domain" description="PAS" evidence="3">
    <location>
        <begin position="97"/>
        <end position="145"/>
    </location>
</feature>
<comment type="caution">
    <text evidence="4">The sequence shown here is derived from an EMBL/GenBank/DDBJ whole genome shotgun (WGS) entry which is preliminary data.</text>
</comment>
<dbReference type="InterPro" id="IPR000014">
    <property type="entry name" value="PAS"/>
</dbReference>
<accession>A0ABU0IPN6</accession>
<evidence type="ECO:0000313" key="4">
    <source>
        <dbReference type="EMBL" id="MDQ0463955.1"/>
    </source>
</evidence>
<dbReference type="Proteomes" id="UP001228905">
    <property type="component" value="Unassembled WGS sequence"/>
</dbReference>
<dbReference type="EMBL" id="JAUSVS010000002">
    <property type="protein sequence ID" value="MDQ0463955.1"/>
    <property type="molecule type" value="Genomic_DNA"/>
</dbReference>
<dbReference type="Gene3D" id="3.30.450.20">
    <property type="entry name" value="PAS domain"/>
    <property type="match status" value="1"/>
</dbReference>
<dbReference type="SUPFAM" id="SSF55785">
    <property type="entry name" value="PYP-like sensor domain (PAS domain)"/>
    <property type="match status" value="1"/>
</dbReference>
<keyword evidence="5" id="KW-1185">Reference proteome</keyword>
<dbReference type="PROSITE" id="PS50112">
    <property type="entry name" value="PAS"/>
    <property type="match status" value="1"/>
</dbReference>
<comment type="similarity">
    <text evidence="1 2">Belongs to the phD/YefM antitoxin family.</text>
</comment>